<dbReference type="GO" id="GO:0016787">
    <property type="term" value="F:hydrolase activity"/>
    <property type="evidence" value="ECO:0007669"/>
    <property type="project" value="UniProtKB-KW"/>
</dbReference>
<feature type="short sequence motif" description="Histidine triad motif" evidence="1">
    <location>
        <begin position="89"/>
        <end position="93"/>
    </location>
</feature>
<protein>
    <submittedName>
        <fullName evidence="3">Diadenosine tetraphosphate (Ap4A) HIT family hydrolase</fullName>
    </submittedName>
</protein>
<dbReference type="InterPro" id="IPR036265">
    <property type="entry name" value="HIT-like_sf"/>
</dbReference>
<dbReference type="EMBL" id="JADOUA010000001">
    <property type="protein sequence ID" value="MBG6089156.1"/>
    <property type="molecule type" value="Genomic_DNA"/>
</dbReference>
<dbReference type="Pfam" id="PF01230">
    <property type="entry name" value="HIT"/>
    <property type="match status" value="1"/>
</dbReference>
<feature type="domain" description="HIT" evidence="2">
    <location>
        <begin position="3"/>
        <end position="104"/>
    </location>
</feature>
<dbReference type="InterPro" id="IPR011146">
    <property type="entry name" value="HIT-like"/>
</dbReference>
<evidence type="ECO:0000313" key="4">
    <source>
        <dbReference type="Proteomes" id="UP000614047"/>
    </source>
</evidence>
<dbReference type="Gene3D" id="3.30.428.10">
    <property type="entry name" value="HIT-like"/>
    <property type="match status" value="1"/>
</dbReference>
<gene>
    <name evidence="3" type="ORF">IW256_003269</name>
</gene>
<keyword evidence="4" id="KW-1185">Reference proteome</keyword>
<dbReference type="Proteomes" id="UP000614047">
    <property type="component" value="Unassembled WGS sequence"/>
</dbReference>
<organism evidence="3 4">
    <name type="scientific">Actinomadura viridis</name>
    <dbReference type="NCBI Taxonomy" id="58110"/>
    <lineage>
        <taxon>Bacteria</taxon>
        <taxon>Bacillati</taxon>
        <taxon>Actinomycetota</taxon>
        <taxon>Actinomycetes</taxon>
        <taxon>Streptosporangiales</taxon>
        <taxon>Thermomonosporaceae</taxon>
        <taxon>Actinomadura</taxon>
    </lineage>
</organism>
<dbReference type="PROSITE" id="PS51084">
    <property type="entry name" value="HIT_2"/>
    <property type="match status" value="1"/>
</dbReference>
<proteinExistence type="predicted"/>
<dbReference type="SUPFAM" id="SSF54197">
    <property type="entry name" value="HIT-like"/>
    <property type="match status" value="1"/>
</dbReference>
<accession>A0A931DKD6</accession>
<name>A0A931DKD6_9ACTN</name>
<reference evidence="3" key="1">
    <citation type="submission" date="2020-11" db="EMBL/GenBank/DDBJ databases">
        <title>Sequencing the genomes of 1000 actinobacteria strains.</title>
        <authorList>
            <person name="Klenk H.-P."/>
        </authorList>
    </citation>
    <scope>NUCLEOTIDE SEQUENCE</scope>
    <source>
        <strain evidence="3">DSM 43175</strain>
    </source>
</reference>
<evidence type="ECO:0000313" key="3">
    <source>
        <dbReference type="EMBL" id="MBG6089156.1"/>
    </source>
</evidence>
<dbReference type="RefSeq" id="WP_197011796.1">
    <property type="nucleotide sequence ID" value="NZ_BAABES010000004.1"/>
</dbReference>
<evidence type="ECO:0000256" key="1">
    <source>
        <dbReference type="PROSITE-ProRule" id="PRU00464"/>
    </source>
</evidence>
<comment type="caution">
    <text evidence="3">The sequence shown here is derived from an EMBL/GenBank/DDBJ whole genome shotgun (WGS) entry which is preliminary data.</text>
</comment>
<dbReference type="AlphaFoldDB" id="A0A931DKD6"/>
<sequence length="136" mass="14010">MEGEDCIICSPAPGSLLLRESRGVVLLDDPVRVGHVLVGASEHVDGLHDLPPAVAGDVLSLAADMAAEIVGLTGAEKAYVAAVGDKDKHFHVHLVPRYAGDAGLGPHIFGSSGWVGTFGSDPSAVTAEDLHARLSR</sequence>
<evidence type="ECO:0000259" key="2">
    <source>
        <dbReference type="PROSITE" id="PS51084"/>
    </source>
</evidence>
<keyword evidence="3" id="KW-0378">Hydrolase</keyword>